<feature type="binding site" evidence="3 4">
    <location>
        <position position="212"/>
    </location>
    <ligand>
        <name>Zn(2+)</name>
        <dbReference type="ChEBI" id="CHEBI:29105"/>
    </ligand>
</feature>
<gene>
    <name evidence="6" type="primary">yitJ_1</name>
    <name evidence="6" type="ORF">L21SP4_00336</name>
</gene>
<dbReference type="Pfam" id="PF02574">
    <property type="entry name" value="S-methyl_trans"/>
    <property type="match status" value="1"/>
</dbReference>
<protein>
    <submittedName>
        <fullName evidence="6">Bifunctional homocysteine S-methyltransferase/5,10-methylenetetrahydrofolate reductase</fullName>
    </submittedName>
</protein>
<keyword evidence="3 4" id="KW-0862">Zinc</keyword>
<dbReference type="STRING" id="1307763.L21SP4_00336"/>
<evidence type="ECO:0000256" key="2">
    <source>
        <dbReference type="ARBA" id="ARBA00022679"/>
    </source>
</evidence>
<keyword evidence="7" id="KW-1185">Reference proteome</keyword>
<proteinExistence type="predicted"/>
<accession>A0A0G3EDX6</accession>
<dbReference type="SUPFAM" id="SSF82282">
    <property type="entry name" value="Homocysteine S-methyltransferase"/>
    <property type="match status" value="1"/>
</dbReference>
<dbReference type="GO" id="GO:0008270">
    <property type="term" value="F:zinc ion binding"/>
    <property type="evidence" value="ECO:0007669"/>
    <property type="project" value="InterPro"/>
</dbReference>
<dbReference type="KEGG" id="vbl:L21SP4_00336"/>
<dbReference type="PROSITE" id="PS50970">
    <property type="entry name" value="HCY"/>
    <property type="match status" value="1"/>
</dbReference>
<reference evidence="7" key="1">
    <citation type="submission" date="2015-02" db="EMBL/GenBank/DDBJ databases">
        <title>Description and complete genome sequence of the first cultured representative of the subdivision 5 of the Verrucomicrobia phylum.</title>
        <authorList>
            <person name="Spring S."/>
            <person name="Bunk B."/>
            <person name="Sproer C."/>
            <person name="Klenk H.-P."/>
        </authorList>
    </citation>
    <scope>NUCLEOTIDE SEQUENCE [LARGE SCALE GENOMIC DNA]</scope>
    <source>
        <strain evidence="7">L21-Fru-AB</strain>
    </source>
</reference>
<dbReference type="PANTHER" id="PTHR11103">
    <property type="entry name" value="SLR1189 PROTEIN"/>
    <property type="match status" value="1"/>
</dbReference>
<evidence type="ECO:0000256" key="3">
    <source>
        <dbReference type="PIRSR" id="PIRSR037505-2"/>
    </source>
</evidence>
<feature type="binding site" evidence="4">
    <location>
        <position position="277"/>
    </location>
    <ligand>
        <name>Zn(2+)</name>
        <dbReference type="ChEBI" id="CHEBI:29105"/>
    </ligand>
</feature>
<dbReference type="PATRIC" id="fig|1609981.3.peg.351"/>
<dbReference type="OrthoDB" id="9803687at2"/>
<evidence type="ECO:0000256" key="1">
    <source>
        <dbReference type="ARBA" id="ARBA00022603"/>
    </source>
</evidence>
<dbReference type="AlphaFoldDB" id="A0A0G3EDX6"/>
<dbReference type="EMBL" id="CP010904">
    <property type="protein sequence ID" value="AKJ63617.1"/>
    <property type="molecule type" value="Genomic_DNA"/>
</dbReference>
<evidence type="ECO:0000313" key="6">
    <source>
        <dbReference type="EMBL" id="AKJ63617.1"/>
    </source>
</evidence>
<dbReference type="Gene3D" id="3.20.20.330">
    <property type="entry name" value="Homocysteine-binding-like domain"/>
    <property type="match status" value="1"/>
</dbReference>
<dbReference type="InterPro" id="IPR003726">
    <property type="entry name" value="HCY_dom"/>
</dbReference>
<dbReference type="InterPro" id="IPR036589">
    <property type="entry name" value="HCY_dom_sf"/>
</dbReference>
<dbReference type="GO" id="GO:0032259">
    <property type="term" value="P:methylation"/>
    <property type="evidence" value="ECO:0007669"/>
    <property type="project" value="UniProtKB-KW"/>
</dbReference>
<dbReference type="Proteomes" id="UP000035268">
    <property type="component" value="Chromosome"/>
</dbReference>
<sequence length="294" mass="30848">MKGDLKTAWAEGKPLLCDGAMGTMLQAAGLQPGECPERWCVDRPDDVRAIYRAYRDAGSDIVECNSFGGSRYKLRFHGLESRAHEINEAAASLARDVAGEEGIVLATIGPTGEFMEPYGTETEEAFVEAFAEQAEAFASGGADAVIVETMTGLEEAGAAVRAVREHSDLIVLVSFTFDPQLHGGFATMMGVTPEQFAGEMASLGVDAIGTNCGNGPEGIIEVVRQLRAASGLPIIAMPNAGMPVIEDGHTVFKATPGEMAIAVPRLIDAGANIIGGCCGTTPEHIAAMRRTMDA</sequence>
<reference evidence="6 7" key="2">
    <citation type="journal article" date="2016" name="ISME J.">
        <title>Characterization of the first cultured representative of Verrucomicrobia subdivision 5 indicates the proposal of a novel phylum.</title>
        <authorList>
            <person name="Spring S."/>
            <person name="Bunk B."/>
            <person name="Sproer C."/>
            <person name="Schumann P."/>
            <person name="Rohde M."/>
            <person name="Tindall B.J."/>
            <person name="Klenk H.P."/>
        </authorList>
    </citation>
    <scope>NUCLEOTIDE SEQUENCE [LARGE SCALE GENOMIC DNA]</scope>
    <source>
        <strain evidence="6 7">L21-Fru-AB</strain>
    </source>
</reference>
<evidence type="ECO:0000313" key="7">
    <source>
        <dbReference type="Proteomes" id="UP000035268"/>
    </source>
</evidence>
<evidence type="ECO:0000259" key="5">
    <source>
        <dbReference type="PROSITE" id="PS50970"/>
    </source>
</evidence>
<feature type="binding site" evidence="4">
    <location>
        <position position="278"/>
    </location>
    <ligand>
        <name>Zn(2+)</name>
        <dbReference type="ChEBI" id="CHEBI:29105"/>
    </ligand>
</feature>
<dbReference type="GO" id="GO:0009086">
    <property type="term" value="P:methionine biosynthetic process"/>
    <property type="evidence" value="ECO:0007669"/>
    <property type="project" value="InterPro"/>
</dbReference>
<organism evidence="6 7">
    <name type="scientific">Kiritimatiella glycovorans</name>
    <dbReference type="NCBI Taxonomy" id="1307763"/>
    <lineage>
        <taxon>Bacteria</taxon>
        <taxon>Pseudomonadati</taxon>
        <taxon>Kiritimatiellota</taxon>
        <taxon>Kiritimatiellia</taxon>
        <taxon>Kiritimatiellales</taxon>
        <taxon>Kiritimatiellaceae</taxon>
        <taxon>Kiritimatiella</taxon>
    </lineage>
</organism>
<keyword evidence="2 4" id="KW-0808">Transferase</keyword>
<dbReference type="GO" id="GO:0008168">
    <property type="term" value="F:methyltransferase activity"/>
    <property type="evidence" value="ECO:0007669"/>
    <property type="project" value="UniProtKB-UniRule"/>
</dbReference>
<name>A0A0G3EDX6_9BACT</name>
<evidence type="ECO:0000256" key="4">
    <source>
        <dbReference type="PROSITE-ProRule" id="PRU00333"/>
    </source>
</evidence>
<keyword evidence="3 4" id="KW-0479">Metal-binding</keyword>
<dbReference type="RefSeq" id="WP_052881029.1">
    <property type="nucleotide sequence ID" value="NZ_CP010904.1"/>
</dbReference>
<keyword evidence="1 4" id="KW-0489">Methyltransferase</keyword>
<dbReference type="PIRSF" id="PIRSF037505">
    <property type="entry name" value="Betaine_HMT"/>
    <property type="match status" value="1"/>
</dbReference>
<comment type="cofactor">
    <cofactor evidence="3">
        <name>Zn(2+)</name>
        <dbReference type="ChEBI" id="CHEBI:29105"/>
    </cofactor>
    <text evidence="3">Binds 1 zinc ion per subunit.</text>
</comment>
<dbReference type="PANTHER" id="PTHR11103:SF18">
    <property type="entry name" value="SLR1189 PROTEIN"/>
    <property type="match status" value="1"/>
</dbReference>
<dbReference type="InterPro" id="IPR017226">
    <property type="entry name" value="BHMT-like"/>
</dbReference>
<feature type="domain" description="Hcy-binding" evidence="5">
    <location>
        <begin position="3"/>
        <end position="292"/>
    </location>
</feature>